<dbReference type="KEGG" id="poi:BOP93_02990"/>
<evidence type="ECO:0000259" key="2">
    <source>
        <dbReference type="Pfam" id="PF09977"/>
    </source>
</evidence>
<dbReference type="AlphaFoldDB" id="A0A2L0RRJ7"/>
<feature type="domain" description="DUF2134" evidence="2">
    <location>
        <begin position="65"/>
        <end position="153"/>
    </location>
</feature>
<organism evidence="4 5">
    <name type="scientific">Pseudomonas orientalis</name>
    <dbReference type="NCBI Taxonomy" id="76758"/>
    <lineage>
        <taxon>Bacteria</taxon>
        <taxon>Pseudomonadati</taxon>
        <taxon>Pseudomonadota</taxon>
        <taxon>Gammaproteobacteria</taxon>
        <taxon>Pseudomonadales</taxon>
        <taxon>Pseudomonadaceae</taxon>
        <taxon>Pseudomonas</taxon>
    </lineage>
</organism>
<dbReference type="Pfam" id="PF13400">
    <property type="entry name" value="Tad"/>
    <property type="match status" value="1"/>
</dbReference>
<accession>A0A2L0RRJ7</accession>
<evidence type="ECO:0000313" key="5">
    <source>
        <dbReference type="Proteomes" id="UP000239888"/>
    </source>
</evidence>
<reference evidence="4 5" key="1">
    <citation type="journal article" date="2018" name="Front. Microbiol.">
        <title>Pseudomonas orientalis F9: A Potent Antagonist against Phytopathogens with Phytotoxic Effect in the Apple Flower.</title>
        <authorList>
            <person name="Zengerer V."/>
            <person name="Schmid M."/>
            <person name="Bieri M."/>
            <person name="Muller D.C."/>
            <person name="Remus-Emsermann M.N.P."/>
            <person name="Ahrens C.H."/>
            <person name="Pelludat C."/>
        </authorList>
    </citation>
    <scope>NUCLEOTIDE SEQUENCE [LARGE SCALE GENOMIC DNA]</scope>
    <source>
        <strain evidence="4 5">F9</strain>
    </source>
</reference>
<evidence type="ECO:0000259" key="3">
    <source>
        <dbReference type="Pfam" id="PF13400"/>
    </source>
</evidence>
<evidence type="ECO:0008006" key="6">
    <source>
        <dbReference type="Google" id="ProtNLM"/>
    </source>
</evidence>
<dbReference type="Pfam" id="PF09977">
    <property type="entry name" value="Tad_C"/>
    <property type="match status" value="1"/>
</dbReference>
<sequence length="661" mass="66612">MSPRFHGKQRGAIGLMAVGVLALVLAFTLLAVDSGRLYLEKRRLQGVADTAALEAVSRSGTCAAGLSAAAYAAQSVARNHFVVGSGNTLVTRCGAVTTAASGRRVFAANPALSSAIEVVVGKTVPTSVAGGIWSMMSGNSLSLNTRLSATAVAAKPTPPIAQLSIRSTLVNFDTASASTMNAVFSGLLGGGVNVSVLGWNGLLNSDINMLSYLDQLAVDLHVTAGDYTQLLSTTVSASQLVQAAITVLGSSPLTLDAVTALGAIKGATLNNPLPLTLGKILQLQTGITAAALNADLQLFQLVQGVVQLAGNQSAAAVTLPVSLLGLANITTQIKVMEPPQLSAIGNPMLAAANPLGPNKIYVRTAQLRTQITVSLPVLGSLSGLTTAVNDLVGPLTPVLSSLLSLNLVTTINSTLCLLGAGCQQLDVLALPGNLPLKIVLDAGGASSYVTAYSCPAAGAGTKSLTAYTTTSAASLNVGNINNAFSSTQPMTVEPLALIDFGIKTCHKILGIGSCDPRVPFAGGGVGIKVQSPIAGSNSIQNLVFSSTTPFAMPANVGLAPSYQTFAPATNLVSGLTTALNGVGITAYQPVGSNPLGSVIAGTVSLLSGVSTLVTPMLNNVLSPLLNPILNNLLSSLGISLASVTVGANLSCGQTGEAYLVI</sequence>
<keyword evidence="1" id="KW-0812">Transmembrane</keyword>
<protein>
    <recommendedName>
        <fullName evidence="6">Flp pilus-assembly TadG-like N-terminal domain-containing protein</fullName>
    </recommendedName>
</protein>
<dbReference type="RefSeq" id="WP_104501509.1">
    <property type="nucleotide sequence ID" value="NZ_CP018049.1"/>
</dbReference>
<proteinExistence type="predicted"/>
<feature type="transmembrane region" description="Helical" evidence="1">
    <location>
        <begin position="12"/>
        <end position="32"/>
    </location>
</feature>
<keyword evidence="1" id="KW-0472">Membrane</keyword>
<feature type="domain" description="Putative Flp pilus-assembly TadG-like N-terminal" evidence="3">
    <location>
        <begin position="11"/>
        <end position="57"/>
    </location>
</feature>
<dbReference type="Proteomes" id="UP000239888">
    <property type="component" value="Chromosome"/>
</dbReference>
<keyword evidence="1" id="KW-1133">Transmembrane helix</keyword>
<evidence type="ECO:0000313" key="4">
    <source>
        <dbReference type="EMBL" id="AUZ44586.1"/>
    </source>
</evidence>
<gene>
    <name evidence="4" type="ORF">BOP93_02990</name>
</gene>
<evidence type="ECO:0000256" key="1">
    <source>
        <dbReference type="SAM" id="Phobius"/>
    </source>
</evidence>
<dbReference type="InterPro" id="IPR028087">
    <property type="entry name" value="Tad_N"/>
</dbReference>
<dbReference type="InterPro" id="IPR018705">
    <property type="entry name" value="DUF2134_membrane"/>
</dbReference>
<dbReference type="EMBL" id="CP018049">
    <property type="protein sequence ID" value="AUZ44586.1"/>
    <property type="molecule type" value="Genomic_DNA"/>
</dbReference>
<name>A0A2L0RRJ7_9PSED</name>